<accession>G9BNL2</accession>
<dbReference type="Pfam" id="PF09518">
    <property type="entry name" value="RE_HindIII"/>
    <property type="match status" value="1"/>
</dbReference>
<dbReference type="SMR" id="G9BNL2"/>
<organism evidence="1">
    <name type="scientific">Lactococcus lactis subsp. cremoris</name>
    <name type="common">Streptococcus cremoris</name>
    <dbReference type="NCBI Taxonomy" id="1359"/>
    <lineage>
        <taxon>Bacteria</taxon>
        <taxon>Bacillati</taxon>
        <taxon>Bacillota</taxon>
        <taxon>Bacilli</taxon>
        <taxon>Lactobacillales</taxon>
        <taxon>Streptococcaceae</taxon>
        <taxon>Lactococcus</taxon>
    </lineage>
</organism>
<geneLocation type="plasmid" evidence="1">
    <name>pAW153</name>
</geneLocation>
<dbReference type="REBASE" id="2779">
    <property type="entry name" value="LlaCI"/>
</dbReference>
<dbReference type="GO" id="GO:0004519">
    <property type="term" value="F:endonuclease activity"/>
    <property type="evidence" value="ECO:0007669"/>
    <property type="project" value="UniProtKB-KW"/>
</dbReference>
<dbReference type="Gene3D" id="3.40.91.70">
    <property type="entry name" value="Type II restriction endonuclease, HindIII"/>
    <property type="match status" value="1"/>
</dbReference>
<keyword evidence="1" id="KW-0255">Endonuclease</keyword>
<reference evidence="1" key="1">
    <citation type="journal article" date="1998" name="Biol. Chem.">
        <title>Characterization of LlaCI, a new restriction-modification system from Lactococcus lactis subsp. cremoris W15.</title>
        <authorList>
            <person name="Madsen A."/>
            <person name="Josephsen J."/>
        </authorList>
    </citation>
    <scope>NUCLEOTIDE SEQUENCE</scope>
    <source>
        <strain evidence="1">W15</strain>
        <plasmid evidence="1">pAW153</plasmid>
    </source>
</reference>
<protein>
    <submittedName>
        <fullName evidence="1">Class II restriction endonuclease R.LlaCI</fullName>
    </submittedName>
</protein>
<reference evidence="1" key="2">
    <citation type="submission" date="2010-11" db="EMBL/GenBank/DDBJ databases">
        <authorList>
            <person name="Kaczorowska A.-K."/>
            <person name="Dekowska A."/>
            <person name="Josephsen J."/>
            <person name="Kaczorowski T."/>
        </authorList>
    </citation>
    <scope>NUCLEOTIDE SEQUENCE</scope>
    <source>
        <strain evidence="1">W15</strain>
        <plasmid evidence="1">pAW153</plasmid>
    </source>
</reference>
<name>G9BNL2_LACLC</name>
<proteinExistence type="predicted"/>
<keyword evidence="1" id="KW-0540">Nuclease</keyword>
<dbReference type="RefSeq" id="WP_014573489.1">
    <property type="nucleotide sequence ID" value="NC_017494.1"/>
</dbReference>
<dbReference type="AlphaFoldDB" id="G9BNL2"/>
<dbReference type="InterPro" id="IPR019043">
    <property type="entry name" value="Restrct_endonuc_II_HindIII"/>
</dbReference>
<keyword evidence="1" id="KW-0378">Hydrolase</keyword>
<dbReference type="EMBL" id="HQ646604">
    <property type="protein sequence ID" value="AEV59860.1"/>
    <property type="molecule type" value="Genomic_DNA"/>
</dbReference>
<sequence length="332" mass="39274">MVYNLENLVNSEFEKLKGTGLQTVDTEKVTLDFFKMLKKISDKEFINILITSGYIPDLYVADSKEETLFTKLCEALEVDWASRMGFEANAVTQKSSYEDVVIKINNKIIVSDTKSFRLGRSQQAPNVKDFVKPEDYSKWANRHSGQKLGGLVVYPQLHEWTRKSDAHVYCSDKKNPILMLPYHYLAYFLERKDKFNPKSLEKLWDYEKIFPEKADSRNDYWQKINNVILEITGDEKKEFKKFLNLAETKLYEFVEGRLKNLEYQKNIKIKKIEFEISSIPDSELRDKFLKYRQEIETQYIVTFQERIQKFRLTNNKESTTYSKFIDSSFDKS</sequence>
<gene>
    <name evidence="1" type="primary">llaCIR</name>
</gene>
<keyword evidence="1" id="KW-0614">Plasmid</keyword>
<dbReference type="InterPro" id="IPR038373">
    <property type="entry name" value="Restrct_endonuc_II_HindIII_sf"/>
</dbReference>
<evidence type="ECO:0000313" key="1">
    <source>
        <dbReference type="EMBL" id="AEV59860.1"/>
    </source>
</evidence>